<reference evidence="5" key="1">
    <citation type="submission" date="2017-04" db="EMBL/GenBank/DDBJ databases">
        <authorList>
            <person name="Song Y."/>
            <person name="Cho B.-K."/>
        </authorList>
    </citation>
    <scope>NUCLEOTIDE SEQUENCE [LARGE SCALE GENOMIC DNA]</scope>
    <source>
        <strain evidence="5">SL1</strain>
    </source>
</reference>
<keyword evidence="5" id="KW-1185">Reference proteome</keyword>
<dbReference type="InterPro" id="IPR039532">
    <property type="entry name" value="TetR_C_Firmicutes"/>
</dbReference>
<dbReference type="Gene3D" id="1.10.357.10">
    <property type="entry name" value="Tetracycline Repressor, domain 2"/>
    <property type="match status" value="1"/>
</dbReference>
<evidence type="ECO:0000259" key="3">
    <source>
        <dbReference type="PROSITE" id="PS50977"/>
    </source>
</evidence>
<keyword evidence="1 2" id="KW-0238">DNA-binding</keyword>
<accession>A0A2U8DLM9</accession>
<dbReference type="Pfam" id="PF00440">
    <property type="entry name" value="TetR_N"/>
    <property type="match status" value="1"/>
</dbReference>
<dbReference type="InterPro" id="IPR050624">
    <property type="entry name" value="HTH-type_Tx_Regulator"/>
</dbReference>
<name>A0A2U8DLM9_9CLOT</name>
<dbReference type="AlphaFoldDB" id="A0A2U8DLM9"/>
<dbReference type="EMBL" id="CP020953">
    <property type="protein sequence ID" value="AWI03599.1"/>
    <property type="molecule type" value="Genomic_DNA"/>
</dbReference>
<dbReference type="RefSeq" id="WP_032076756.1">
    <property type="nucleotide sequence ID" value="NZ_CP020953.1"/>
</dbReference>
<feature type="DNA-binding region" description="H-T-H motif" evidence="2">
    <location>
        <begin position="28"/>
        <end position="47"/>
    </location>
</feature>
<dbReference type="Proteomes" id="UP000244910">
    <property type="component" value="Chromosome"/>
</dbReference>
<dbReference type="KEGG" id="cdrk:B9W14_03575"/>
<dbReference type="Pfam" id="PF14278">
    <property type="entry name" value="TetR_C_8"/>
    <property type="match status" value="1"/>
</dbReference>
<dbReference type="PROSITE" id="PS50977">
    <property type="entry name" value="HTH_TETR_2"/>
    <property type="match status" value="1"/>
</dbReference>
<sequence length="177" mass="21289">MRSQEKTKLLIVQALEEELKNKSLERVSIRDIMNRCNLSRQTFYRHFIDIYDLVLWFHNYNAKRSLNAFSKNKDIKECFILTLNKMNEHNNFYINALSLTGPNSFINDYFNLQMNYAKEHIGNKRLDFNLLIQLRLFWYGVTNLLVYWIKLDVKISPEVMAENIFKSLPADLKKYYE</sequence>
<gene>
    <name evidence="4" type="ORF">B9W14_03575</name>
</gene>
<dbReference type="InterPro" id="IPR009057">
    <property type="entry name" value="Homeodomain-like_sf"/>
</dbReference>
<dbReference type="GO" id="GO:0003677">
    <property type="term" value="F:DNA binding"/>
    <property type="evidence" value="ECO:0007669"/>
    <property type="project" value="UniProtKB-UniRule"/>
</dbReference>
<protein>
    <submittedName>
        <fullName evidence="4">TetR family transcriptional regulator</fullName>
    </submittedName>
</protein>
<evidence type="ECO:0000313" key="5">
    <source>
        <dbReference type="Proteomes" id="UP000244910"/>
    </source>
</evidence>
<dbReference type="PANTHER" id="PTHR43479:SF7">
    <property type="entry name" value="TETR-FAMILY TRANSCRIPTIONAL REGULATOR"/>
    <property type="match status" value="1"/>
</dbReference>
<dbReference type="InterPro" id="IPR001647">
    <property type="entry name" value="HTH_TetR"/>
</dbReference>
<dbReference type="OrthoDB" id="9810250at2"/>
<evidence type="ECO:0000256" key="2">
    <source>
        <dbReference type="PROSITE-ProRule" id="PRU00335"/>
    </source>
</evidence>
<feature type="domain" description="HTH tetR-type" evidence="3">
    <location>
        <begin position="5"/>
        <end position="65"/>
    </location>
</feature>
<proteinExistence type="predicted"/>
<evidence type="ECO:0000256" key="1">
    <source>
        <dbReference type="ARBA" id="ARBA00023125"/>
    </source>
</evidence>
<dbReference type="PANTHER" id="PTHR43479">
    <property type="entry name" value="ACREF/ENVCD OPERON REPRESSOR-RELATED"/>
    <property type="match status" value="1"/>
</dbReference>
<evidence type="ECO:0000313" key="4">
    <source>
        <dbReference type="EMBL" id="AWI03599.1"/>
    </source>
</evidence>
<organism evidence="4 5">
    <name type="scientific">Clostridium drakei</name>
    <dbReference type="NCBI Taxonomy" id="332101"/>
    <lineage>
        <taxon>Bacteria</taxon>
        <taxon>Bacillati</taxon>
        <taxon>Bacillota</taxon>
        <taxon>Clostridia</taxon>
        <taxon>Eubacteriales</taxon>
        <taxon>Clostridiaceae</taxon>
        <taxon>Clostridium</taxon>
    </lineage>
</organism>
<dbReference type="SUPFAM" id="SSF46689">
    <property type="entry name" value="Homeodomain-like"/>
    <property type="match status" value="1"/>
</dbReference>